<dbReference type="SMART" id="SM00835">
    <property type="entry name" value="Cupin_1"/>
    <property type="match status" value="1"/>
</dbReference>
<name>A0A1S4BCH0_TOBAC</name>
<keyword evidence="6 7" id="KW-0464">Manganese</keyword>
<sequence length="398" mass="43968">MKQQITWNIQTAILRAFQTMLRLQPVPEAIIVAWTKPLQGSFKLNTDGSYLHGNGNAGLGGIMRNDQGELIMAFSISAKCNSNNDAEAQAAIFGIKWCLKHGYSDFIIELDSLLVVNMLKEGRTDNYKMKKIIDEATQLMNQVNITPNHCYREANQVADFLAKLASTTSDKLEFLLWEQRTSAISMTLCLLISTIFLSSFAGGYHLKDPEAALLKKEKIYKDSKLVNADDFFASSALNPSQLKPLANYDGIYSSVVDARTIPAINTIGITIARLICKPLAVIPPHSHPQFSELLTVLEGSLYVGFLVPYSSNLQKTQLVSKILNAGDVFVFPQGHIHFQYTVGNTSATVVQAFNGANYLSAIVPSSIFASDPPINDDYLAKAFKLDKTVIEDLRKKFS</sequence>
<dbReference type="InterPro" id="IPR002156">
    <property type="entry name" value="RNaseH_domain"/>
</dbReference>
<dbReference type="SMR" id="A0A1S4BCH0"/>
<dbReference type="CDD" id="cd02241">
    <property type="entry name" value="cupin_OxOx"/>
    <property type="match status" value="1"/>
</dbReference>
<dbReference type="GO" id="GO:0048046">
    <property type="term" value="C:apoplast"/>
    <property type="evidence" value="ECO:0007669"/>
    <property type="project" value="UniProtKB-SubCell"/>
</dbReference>
<protein>
    <submittedName>
        <fullName evidence="10">Germin-like protein subfamily 1 member 17</fullName>
    </submittedName>
</protein>
<feature type="domain" description="RNase H type-1" evidence="9">
    <location>
        <begin position="38"/>
        <end position="167"/>
    </location>
</feature>
<dbReference type="Gene3D" id="2.60.120.10">
    <property type="entry name" value="Jelly Rolls"/>
    <property type="match status" value="1"/>
</dbReference>
<gene>
    <name evidence="10" type="primary">LOC107806874</name>
</gene>
<keyword evidence="4" id="KW-0964">Secreted</keyword>
<dbReference type="InterPro" id="IPR014710">
    <property type="entry name" value="RmlC-like_jellyroll"/>
</dbReference>
<dbReference type="Pfam" id="PF00190">
    <property type="entry name" value="Cupin_1"/>
    <property type="match status" value="1"/>
</dbReference>
<dbReference type="Pfam" id="PF13456">
    <property type="entry name" value="RVT_3"/>
    <property type="match status" value="1"/>
</dbReference>
<dbReference type="GO" id="GO:0003676">
    <property type="term" value="F:nucleic acid binding"/>
    <property type="evidence" value="ECO:0007669"/>
    <property type="project" value="InterPro"/>
</dbReference>
<dbReference type="SUPFAM" id="SSF51182">
    <property type="entry name" value="RmlC-like cupins"/>
    <property type="match status" value="1"/>
</dbReference>
<evidence type="ECO:0000256" key="2">
    <source>
        <dbReference type="ARBA" id="ARBA00007456"/>
    </source>
</evidence>
<dbReference type="RefSeq" id="XP_016486630.1">
    <property type="nucleotide sequence ID" value="XM_016631144.1"/>
</dbReference>
<comment type="subcellular location">
    <subcellularLocation>
        <location evidence="1">Secreted</location>
        <location evidence="1">Extracellular space</location>
        <location evidence="1">Apoplast</location>
    </subcellularLocation>
</comment>
<dbReference type="AlphaFoldDB" id="A0A1S4BCH0"/>
<evidence type="ECO:0000259" key="9">
    <source>
        <dbReference type="PROSITE" id="PS50879"/>
    </source>
</evidence>
<feature type="binding site" evidence="8">
    <location>
        <position position="285"/>
    </location>
    <ligand>
        <name>Mn(2+)</name>
        <dbReference type="ChEBI" id="CHEBI:29035"/>
    </ligand>
</feature>
<dbReference type="KEGG" id="nta:107806874"/>
<evidence type="ECO:0000256" key="4">
    <source>
        <dbReference type="ARBA" id="ARBA00022525"/>
    </source>
</evidence>
<dbReference type="PROSITE" id="PS50879">
    <property type="entry name" value="RNASE_H_1"/>
    <property type="match status" value="1"/>
</dbReference>
<dbReference type="PANTHER" id="PTHR31238">
    <property type="entry name" value="GERMIN-LIKE PROTEIN SUBFAMILY 3 MEMBER 3"/>
    <property type="match status" value="1"/>
</dbReference>
<organism evidence="10">
    <name type="scientific">Nicotiana tabacum</name>
    <name type="common">Common tobacco</name>
    <dbReference type="NCBI Taxonomy" id="4097"/>
    <lineage>
        <taxon>Eukaryota</taxon>
        <taxon>Viridiplantae</taxon>
        <taxon>Streptophyta</taxon>
        <taxon>Embryophyta</taxon>
        <taxon>Tracheophyta</taxon>
        <taxon>Spermatophyta</taxon>
        <taxon>Magnoliopsida</taxon>
        <taxon>eudicotyledons</taxon>
        <taxon>Gunneridae</taxon>
        <taxon>Pentapetalae</taxon>
        <taxon>asterids</taxon>
        <taxon>lamiids</taxon>
        <taxon>Solanales</taxon>
        <taxon>Solanaceae</taxon>
        <taxon>Nicotianoideae</taxon>
        <taxon>Nicotianeae</taxon>
        <taxon>Nicotiana</taxon>
    </lineage>
</organism>
<evidence type="ECO:0000256" key="5">
    <source>
        <dbReference type="ARBA" id="ARBA00022723"/>
    </source>
</evidence>
<comment type="similarity">
    <text evidence="2">Belongs to the germin family.</text>
</comment>
<feature type="binding site" evidence="8">
    <location>
        <position position="337"/>
    </location>
    <ligand>
        <name>Mn(2+)</name>
        <dbReference type="ChEBI" id="CHEBI:29035"/>
    </ligand>
</feature>
<evidence type="ECO:0000256" key="7">
    <source>
        <dbReference type="PIRSR" id="PIRSR601929-1"/>
    </source>
</evidence>
<evidence type="ECO:0000256" key="8">
    <source>
        <dbReference type="PIRSR" id="PIRSR601929-2"/>
    </source>
</evidence>
<evidence type="ECO:0000256" key="3">
    <source>
        <dbReference type="ARBA" id="ARBA00022523"/>
    </source>
</evidence>
<dbReference type="PRINTS" id="PR00325">
    <property type="entry name" value="GERMIN"/>
</dbReference>
<dbReference type="GO" id="GO:0030145">
    <property type="term" value="F:manganese ion binding"/>
    <property type="evidence" value="ECO:0007669"/>
    <property type="project" value="InterPro"/>
</dbReference>
<evidence type="ECO:0000313" key="10">
    <source>
        <dbReference type="RefSeq" id="XP_016486630.1"/>
    </source>
</evidence>
<dbReference type="GO" id="GO:0004523">
    <property type="term" value="F:RNA-DNA hybrid ribonuclease activity"/>
    <property type="evidence" value="ECO:0007669"/>
    <property type="project" value="InterPro"/>
</dbReference>
<proteinExistence type="inferred from homology"/>
<feature type="binding site" evidence="8">
    <location>
        <position position="292"/>
    </location>
    <ligand>
        <name>Mn(2+)</name>
        <dbReference type="ChEBI" id="CHEBI:29035"/>
    </ligand>
</feature>
<dbReference type="InterPro" id="IPR006045">
    <property type="entry name" value="Cupin_1"/>
</dbReference>
<reference evidence="10" key="1">
    <citation type="submission" date="2025-08" db="UniProtKB">
        <authorList>
            <consortium name="RefSeq"/>
        </authorList>
    </citation>
    <scope>IDENTIFICATION</scope>
</reference>
<dbReference type="CDD" id="cd06222">
    <property type="entry name" value="RNase_H_like"/>
    <property type="match status" value="1"/>
</dbReference>
<dbReference type="InterPro" id="IPR012337">
    <property type="entry name" value="RNaseH-like_sf"/>
</dbReference>
<keyword evidence="3" id="KW-0052">Apoplast</keyword>
<keyword evidence="5 7" id="KW-0479">Metal-binding</keyword>
<feature type="binding site" evidence="7">
    <location>
        <position position="287"/>
    </location>
    <ligand>
        <name>oxalate</name>
        <dbReference type="ChEBI" id="CHEBI:30623"/>
    </ligand>
</feature>
<dbReference type="Gene3D" id="3.30.420.10">
    <property type="entry name" value="Ribonuclease H-like superfamily/Ribonuclease H"/>
    <property type="match status" value="1"/>
</dbReference>
<dbReference type="InterPro" id="IPR011051">
    <property type="entry name" value="RmlC_Cupin_sf"/>
</dbReference>
<accession>A0A1S4BCH0</accession>
<feature type="binding site" evidence="8">
    <location>
        <position position="287"/>
    </location>
    <ligand>
        <name>Mn(2+)</name>
        <dbReference type="ChEBI" id="CHEBI:29035"/>
    </ligand>
</feature>
<dbReference type="OrthoDB" id="1921208at2759"/>
<feature type="binding site" evidence="7">
    <location>
        <position position="292"/>
    </location>
    <ligand>
        <name>oxalate</name>
        <dbReference type="ChEBI" id="CHEBI:30623"/>
    </ligand>
</feature>
<dbReference type="PaxDb" id="4097-A0A1S4BCH0"/>
<dbReference type="SUPFAM" id="SSF53098">
    <property type="entry name" value="Ribonuclease H-like"/>
    <property type="match status" value="1"/>
</dbReference>
<dbReference type="InterPro" id="IPR044730">
    <property type="entry name" value="RNase_H-like_dom_plant"/>
</dbReference>
<evidence type="ECO:0000256" key="1">
    <source>
        <dbReference type="ARBA" id="ARBA00004271"/>
    </source>
</evidence>
<dbReference type="InterPro" id="IPR036397">
    <property type="entry name" value="RNaseH_sf"/>
</dbReference>
<evidence type="ECO:0000256" key="6">
    <source>
        <dbReference type="ARBA" id="ARBA00023211"/>
    </source>
</evidence>
<dbReference type="InterPro" id="IPR001929">
    <property type="entry name" value="Germin"/>
</dbReference>